<evidence type="ECO:0000313" key="3">
    <source>
        <dbReference type="EMBL" id="MET7014167.1"/>
    </source>
</evidence>
<evidence type="ECO:0000313" key="4">
    <source>
        <dbReference type="Proteomes" id="UP001549691"/>
    </source>
</evidence>
<protein>
    <submittedName>
        <fullName evidence="3">Dienelactone hydrolase family protein</fullName>
        <ecNumber evidence="3">3.1.-.-</ecNumber>
    </submittedName>
</protein>
<feature type="domain" description="Dienelactone hydrolase" evidence="2">
    <location>
        <begin position="30"/>
        <end position="269"/>
    </location>
</feature>
<dbReference type="GO" id="GO:0016787">
    <property type="term" value="F:hydrolase activity"/>
    <property type="evidence" value="ECO:0007669"/>
    <property type="project" value="UniProtKB-KW"/>
</dbReference>
<keyword evidence="4" id="KW-1185">Reference proteome</keyword>
<dbReference type="Pfam" id="PF01738">
    <property type="entry name" value="DLH"/>
    <property type="match status" value="1"/>
</dbReference>
<dbReference type="RefSeq" id="WP_354600629.1">
    <property type="nucleotide sequence ID" value="NZ_JBEWZI010000007.1"/>
</dbReference>
<evidence type="ECO:0000259" key="2">
    <source>
        <dbReference type="Pfam" id="PF01738"/>
    </source>
</evidence>
<dbReference type="EC" id="3.1.-.-" evidence="3"/>
<organism evidence="3 4">
    <name type="scientific">Uliginosibacterium flavum</name>
    <dbReference type="NCBI Taxonomy" id="1396831"/>
    <lineage>
        <taxon>Bacteria</taxon>
        <taxon>Pseudomonadati</taxon>
        <taxon>Pseudomonadota</taxon>
        <taxon>Betaproteobacteria</taxon>
        <taxon>Rhodocyclales</taxon>
        <taxon>Zoogloeaceae</taxon>
        <taxon>Uliginosibacterium</taxon>
    </lineage>
</organism>
<dbReference type="InterPro" id="IPR002925">
    <property type="entry name" value="Dienelactn_hydro"/>
</dbReference>
<dbReference type="InterPro" id="IPR050261">
    <property type="entry name" value="FrsA_esterase"/>
</dbReference>
<dbReference type="EMBL" id="JBEWZI010000007">
    <property type="protein sequence ID" value="MET7014167.1"/>
    <property type="molecule type" value="Genomic_DNA"/>
</dbReference>
<dbReference type="InterPro" id="IPR029058">
    <property type="entry name" value="AB_hydrolase_fold"/>
</dbReference>
<keyword evidence="1 3" id="KW-0378">Hydrolase</keyword>
<sequence length="273" mass="29122">MFSVSLAHATPEPVSIPAGGLSSSPAPLVAHLFQPDAPGPHPAVVMVHGCGGAYAKDGALNARHQMWGEYLASQGYLALMLDSFSSRGLKQICTQKYSERMLKEADRVGDAYAALSWLRQQSGIDAMHIGLLGWSHGGGVTLDVIRRKPANMLEGFSAAVSFYPGCTTRNKKAASFKPYAPLLILIGEADDWTPAASCVALTNTARAQGAVMQIVTYPGAYHDFDHPGLSKIRLRADVPNGVNPGKGVHTGPDPVAREDAKRRTLEFFAGQLK</sequence>
<proteinExistence type="predicted"/>
<reference evidence="3 4" key="1">
    <citation type="submission" date="2024-07" db="EMBL/GenBank/DDBJ databases">
        <title>Uliginosibacterium flavum JJ3220;KACC:17644.</title>
        <authorList>
            <person name="Kim M.K."/>
        </authorList>
    </citation>
    <scope>NUCLEOTIDE SEQUENCE [LARGE SCALE GENOMIC DNA]</scope>
    <source>
        <strain evidence="3 4">KACC:17644</strain>
    </source>
</reference>
<dbReference type="PANTHER" id="PTHR22946:SF9">
    <property type="entry name" value="POLYKETIDE TRANSFERASE AF380"/>
    <property type="match status" value="1"/>
</dbReference>
<dbReference type="SUPFAM" id="SSF53474">
    <property type="entry name" value="alpha/beta-Hydrolases"/>
    <property type="match status" value="1"/>
</dbReference>
<name>A0ABV2TJR8_9RHOO</name>
<dbReference type="Gene3D" id="3.40.50.1820">
    <property type="entry name" value="alpha/beta hydrolase"/>
    <property type="match status" value="1"/>
</dbReference>
<dbReference type="Proteomes" id="UP001549691">
    <property type="component" value="Unassembled WGS sequence"/>
</dbReference>
<comment type="caution">
    <text evidence="3">The sequence shown here is derived from an EMBL/GenBank/DDBJ whole genome shotgun (WGS) entry which is preliminary data.</text>
</comment>
<gene>
    <name evidence="3" type="ORF">ABXR19_08185</name>
</gene>
<accession>A0ABV2TJR8</accession>
<evidence type="ECO:0000256" key="1">
    <source>
        <dbReference type="ARBA" id="ARBA00022801"/>
    </source>
</evidence>
<dbReference type="PANTHER" id="PTHR22946">
    <property type="entry name" value="DIENELACTONE HYDROLASE DOMAIN-CONTAINING PROTEIN-RELATED"/>
    <property type="match status" value="1"/>
</dbReference>